<dbReference type="Proteomes" id="UP001500253">
    <property type="component" value="Unassembled WGS sequence"/>
</dbReference>
<name>A0ABP5TYA1_9ACTN</name>
<comment type="caution">
    <text evidence="1">The sequence shown here is derived from an EMBL/GenBank/DDBJ whole genome shotgun (WGS) entry which is preliminary data.</text>
</comment>
<protein>
    <submittedName>
        <fullName evidence="1">Uncharacterized protein</fullName>
    </submittedName>
</protein>
<dbReference type="EMBL" id="BAAASD010000039">
    <property type="protein sequence ID" value="GAA2364670.1"/>
    <property type="molecule type" value="Genomic_DNA"/>
</dbReference>
<reference evidence="2" key="1">
    <citation type="journal article" date="2019" name="Int. J. Syst. Evol. Microbiol.">
        <title>The Global Catalogue of Microorganisms (GCM) 10K type strain sequencing project: providing services to taxonomists for standard genome sequencing and annotation.</title>
        <authorList>
            <consortium name="The Broad Institute Genomics Platform"/>
            <consortium name="The Broad Institute Genome Sequencing Center for Infectious Disease"/>
            <person name="Wu L."/>
            <person name="Ma J."/>
        </authorList>
    </citation>
    <scope>NUCLEOTIDE SEQUENCE [LARGE SCALE GENOMIC DNA]</scope>
    <source>
        <strain evidence="2">JCM 4316</strain>
    </source>
</reference>
<evidence type="ECO:0000313" key="1">
    <source>
        <dbReference type="EMBL" id="GAA2364670.1"/>
    </source>
</evidence>
<evidence type="ECO:0000313" key="2">
    <source>
        <dbReference type="Proteomes" id="UP001500253"/>
    </source>
</evidence>
<sequence>MRRSPRPGTGPICQSVMPNPAALRRGAEATIAVVFVHGQAPAPALSNPQHVMQRLAQPLRQETQFLRPRLPVAQQRTSVAQ</sequence>
<keyword evidence="2" id="KW-1185">Reference proteome</keyword>
<organism evidence="1 2">
    <name type="scientific">Streptomyces cuspidosporus</name>
    <dbReference type="NCBI Taxonomy" id="66882"/>
    <lineage>
        <taxon>Bacteria</taxon>
        <taxon>Bacillati</taxon>
        <taxon>Actinomycetota</taxon>
        <taxon>Actinomycetes</taxon>
        <taxon>Kitasatosporales</taxon>
        <taxon>Streptomycetaceae</taxon>
        <taxon>Streptomyces</taxon>
    </lineage>
</organism>
<proteinExistence type="predicted"/>
<accession>A0ABP5TYA1</accession>
<gene>
    <name evidence="1" type="ORF">GCM10010246_66250</name>
</gene>